<dbReference type="EMBL" id="VIEB01000194">
    <property type="protein sequence ID" value="TQE01475.1"/>
    <property type="molecule type" value="Genomic_DNA"/>
</dbReference>
<dbReference type="Proteomes" id="UP000315295">
    <property type="component" value="Unassembled WGS sequence"/>
</dbReference>
<keyword evidence="2" id="KW-1185">Reference proteome</keyword>
<dbReference type="AlphaFoldDB" id="A0A540MRQ4"/>
<gene>
    <name evidence="1" type="ORF">C1H46_012955</name>
</gene>
<proteinExistence type="predicted"/>
<organism evidence="1 2">
    <name type="scientific">Malus baccata</name>
    <name type="common">Siberian crab apple</name>
    <name type="synonym">Pyrus baccata</name>
    <dbReference type="NCBI Taxonomy" id="106549"/>
    <lineage>
        <taxon>Eukaryota</taxon>
        <taxon>Viridiplantae</taxon>
        <taxon>Streptophyta</taxon>
        <taxon>Embryophyta</taxon>
        <taxon>Tracheophyta</taxon>
        <taxon>Spermatophyta</taxon>
        <taxon>Magnoliopsida</taxon>
        <taxon>eudicotyledons</taxon>
        <taxon>Gunneridae</taxon>
        <taxon>Pentapetalae</taxon>
        <taxon>rosids</taxon>
        <taxon>fabids</taxon>
        <taxon>Rosales</taxon>
        <taxon>Rosaceae</taxon>
        <taxon>Amygdaloideae</taxon>
        <taxon>Maleae</taxon>
        <taxon>Malus</taxon>
    </lineage>
</organism>
<evidence type="ECO:0000313" key="2">
    <source>
        <dbReference type="Proteomes" id="UP000315295"/>
    </source>
</evidence>
<protein>
    <submittedName>
        <fullName evidence="1">Uncharacterized protein</fullName>
    </submittedName>
</protein>
<comment type="caution">
    <text evidence="1">The sequence shown here is derived from an EMBL/GenBank/DDBJ whole genome shotgun (WGS) entry which is preliminary data.</text>
</comment>
<sequence length="153" mass="17074">MLQEKAQGCFIKSCGSTIFSTTILKELIQLFCEFMNLEIFFLKSYLFHNPVNKKTYLIANIEPILEGHQNADDECGASGVLVRPDAKLPYCAVLAEDVVHLLALDVEEEVADVEHAVDFWWEAGVDFAEADCAHSGGFGGVWIVGKRGKNWEF</sequence>
<name>A0A540MRQ4_MALBA</name>
<accession>A0A540MRQ4</accession>
<evidence type="ECO:0000313" key="1">
    <source>
        <dbReference type="EMBL" id="TQE01475.1"/>
    </source>
</evidence>
<reference evidence="1 2" key="1">
    <citation type="journal article" date="2019" name="G3 (Bethesda)">
        <title>Sequencing of a Wild Apple (Malus baccata) Genome Unravels the Differences Between Cultivated and Wild Apple Species Regarding Disease Resistance and Cold Tolerance.</title>
        <authorList>
            <person name="Chen X."/>
        </authorList>
    </citation>
    <scope>NUCLEOTIDE SEQUENCE [LARGE SCALE GENOMIC DNA]</scope>
    <source>
        <strain evidence="2">cv. Shandingzi</strain>
        <tissue evidence="1">Leaves</tissue>
    </source>
</reference>